<proteinExistence type="predicted"/>
<evidence type="ECO:0000256" key="2">
    <source>
        <dbReference type="SAM" id="SignalP"/>
    </source>
</evidence>
<dbReference type="EMBL" id="JAHYIQ010000043">
    <property type="protein sequence ID" value="KAK1118410.1"/>
    <property type="molecule type" value="Genomic_DNA"/>
</dbReference>
<comment type="caution">
    <text evidence="3">The sequence shown here is derived from an EMBL/GenBank/DDBJ whole genome shotgun (WGS) entry which is preliminary data.</text>
</comment>
<feature type="compositionally biased region" description="Acidic residues" evidence="1">
    <location>
        <begin position="241"/>
        <end position="255"/>
    </location>
</feature>
<keyword evidence="2" id="KW-0732">Signal</keyword>
<feature type="compositionally biased region" description="Basic and acidic residues" evidence="1">
    <location>
        <begin position="125"/>
        <end position="139"/>
    </location>
</feature>
<evidence type="ECO:0000256" key="1">
    <source>
        <dbReference type="SAM" id="MobiDB-lite"/>
    </source>
</evidence>
<evidence type="ECO:0000313" key="4">
    <source>
        <dbReference type="Proteomes" id="UP001177670"/>
    </source>
</evidence>
<feature type="signal peptide" evidence="2">
    <location>
        <begin position="1"/>
        <end position="16"/>
    </location>
</feature>
<keyword evidence="4" id="KW-1185">Reference proteome</keyword>
<protein>
    <submittedName>
        <fullName evidence="3">Uncharacterized protein</fullName>
    </submittedName>
</protein>
<evidence type="ECO:0000313" key="3">
    <source>
        <dbReference type="EMBL" id="KAK1118410.1"/>
    </source>
</evidence>
<feature type="region of interest" description="Disordered" evidence="1">
    <location>
        <begin position="76"/>
        <end position="166"/>
    </location>
</feature>
<accession>A0AA40FGG4</accession>
<feature type="chain" id="PRO_5041433365" evidence="2">
    <location>
        <begin position="17"/>
        <end position="303"/>
    </location>
</feature>
<dbReference type="Proteomes" id="UP001177670">
    <property type="component" value="Unassembled WGS sequence"/>
</dbReference>
<organism evidence="3 4">
    <name type="scientific">Melipona bicolor</name>
    <dbReference type="NCBI Taxonomy" id="60889"/>
    <lineage>
        <taxon>Eukaryota</taxon>
        <taxon>Metazoa</taxon>
        <taxon>Ecdysozoa</taxon>
        <taxon>Arthropoda</taxon>
        <taxon>Hexapoda</taxon>
        <taxon>Insecta</taxon>
        <taxon>Pterygota</taxon>
        <taxon>Neoptera</taxon>
        <taxon>Endopterygota</taxon>
        <taxon>Hymenoptera</taxon>
        <taxon>Apocrita</taxon>
        <taxon>Aculeata</taxon>
        <taxon>Apoidea</taxon>
        <taxon>Anthophila</taxon>
        <taxon>Apidae</taxon>
        <taxon>Melipona</taxon>
    </lineage>
</organism>
<sequence length="303" mass="33377">MLLHAACFVLLAGTLPDGPSISQVNAAPATYDQQQNGDLNVDAKFENFLVVVATSGSGDLLGNLASQVFRLNRLGSQQARGKQQSGKNSSETVVYETEDADGGREPYHVEIVHIDKGGNNTVRNKHSDESSDAKNRENTELSASLKDSKSLDSNLRSVSDSDVSIDDGKTATKKIRSLWNAEEHHGQFVDSSIKGNKRSAHVRNSQMENLDHSEDLSIKEEALRATRPGISLKKQLSKKEEEEEEQEEEEEEEDVPLISEERNELSNKLVEQELVLLGGGIENCGPGRYRDKLGICQTDKNFN</sequence>
<reference evidence="3" key="1">
    <citation type="submission" date="2021-10" db="EMBL/GenBank/DDBJ databases">
        <title>Melipona bicolor Genome sequencing and assembly.</title>
        <authorList>
            <person name="Araujo N.S."/>
            <person name="Arias M.C."/>
        </authorList>
    </citation>
    <scope>NUCLEOTIDE SEQUENCE</scope>
    <source>
        <strain evidence="3">USP_2M_L1-L4_2017</strain>
        <tissue evidence="3">Whole body</tissue>
    </source>
</reference>
<feature type="compositionally biased region" description="Polar residues" evidence="1">
    <location>
        <begin position="76"/>
        <end position="92"/>
    </location>
</feature>
<dbReference type="AlphaFoldDB" id="A0AA40FGG4"/>
<feature type="region of interest" description="Disordered" evidence="1">
    <location>
        <begin position="233"/>
        <end position="263"/>
    </location>
</feature>
<feature type="compositionally biased region" description="Low complexity" evidence="1">
    <location>
        <begin position="141"/>
        <end position="162"/>
    </location>
</feature>
<feature type="compositionally biased region" description="Basic and acidic residues" evidence="1">
    <location>
        <begin position="101"/>
        <end position="116"/>
    </location>
</feature>
<gene>
    <name evidence="3" type="ORF">K0M31_015110</name>
</gene>
<name>A0AA40FGG4_9HYME</name>